<keyword evidence="2" id="KW-0812">Transmembrane</keyword>
<sequence>MKDIRLDRIISDFRQLDPNDPGVWPLAPKVLALVLILAAVIAAGWWFDWKGKLEQLEQAQQEEVKLKDEWLGKKRQAVNLDEYRKQLAEMDRQFGALLKQLPNKSEMETLLIDINQAGRGRGLQFELWKPGQEAIKVFYAELPIALAITGSYHDLGQFVSDVAKLPRIVTLRDLNVAPGKDGQLKMDAFAVTYRYLDDEEVAKQKRSKAGEKKN</sequence>
<feature type="transmembrane region" description="Helical" evidence="2">
    <location>
        <begin position="26"/>
        <end position="47"/>
    </location>
</feature>
<dbReference type="PIRSF" id="PIRSF016482">
    <property type="entry name" value="PilO"/>
    <property type="match status" value="1"/>
</dbReference>
<protein>
    <submittedName>
        <fullName evidence="3">Type 4a pilus biogenesis protein PilO</fullName>
    </submittedName>
</protein>
<dbReference type="Gene3D" id="3.30.70.60">
    <property type="match status" value="1"/>
</dbReference>
<dbReference type="Gene3D" id="1.10.287.540">
    <property type="entry name" value="Helix hairpin bin"/>
    <property type="match status" value="1"/>
</dbReference>
<dbReference type="PANTHER" id="PTHR39555:SF1">
    <property type="entry name" value="TYPE IV PILUS INNER MEMBRANE COMPONENT PILO"/>
    <property type="match status" value="1"/>
</dbReference>
<keyword evidence="2" id="KW-0472">Membrane</keyword>
<gene>
    <name evidence="3" type="ORF">HJ583_012515</name>
</gene>
<dbReference type="Pfam" id="PF04350">
    <property type="entry name" value="PilO"/>
    <property type="match status" value="1"/>
</dbReference>
<accession>A0ABX2IME2</accession>
<dbReference type="RefSeq" id="WP_170022235.1">
    <property type="nucleotide sequence ID" value="NZ_JABCSC020000003.1"/>
</dbReference>
<comment type="caution">
    <text evidence="3">The sequence shown here is derived from an EMBL/GenBank/DDBJ whole genome shotgun (WGS) entry which is preliminary data.</text>
</comment>
<evidence type="ECO:0000313" key="3">
    <source>
        <dbReference type="EMBL" id="NSL55854.1"/>
    </source>
</evidence>
<dbReference type="InterPro" id="IPR007445">
    <property type="entry name" value="PilO"/>
</dbReference>
<keyword evidence="2" id="KW-1133">Transmembrane helix</keyword>
<evidence type="ECO:0000256" key="2">
    <source>
        <dbReference type="SAM" id="Phobius"/>
    </source>
</evidence>
<feature type="coiled-coil region" evidence="1">
    <location>
        <begin position="73"/>
        <end position="100"/>
    </location>
</feature>
<keyword evidence="1" id="KW-0175">Coiled coil</keyword>
<proteinExistence type="predicted"/>
<name>A0ABX2IME2_9RHOO</name>
<keyword evidence="4" id="KW-1185">Reference proteome</keyword>
<evidence type="ECO:0000313" key="4">
    <source>
        <dbReference type="Proteomes" id="UP000778523"/>
    </source>
</evidence>
<dbReference type="InterPro" id="IPR014717">
    <property type="entry name" value="Transl_elong_EF1B/ribsomal_bS6"/>
</dbReference>
<dbReference type="EMBL" id="JABCSC020000003">
    <property type="protein sequence ID" value="NSL55854.1"/>
    <property type="molecule type" value="Genomic_DNA"/>
</dbReference>
<organism evidence="3 4">
    <name type="scientific">Uliginosibacterium aquaticum</name>
    <dbReference type="NCBI Taxonomy" id="2731212"/>
    <lineage>
        <taxon>Bacteria</taxon>
        <taxon>Pseudomonadati</taxon>
        <taxon>Pseudomonadota</taxon>
        <taxon>Betaproteobacteria</taxon>
        <taxon>Rhodocyclales</taxon>
        <taxon>Zoogloeaceae</taxon>
        <taxon>Uliginosibacterium</taxon>
    </lineage>
</organism>
<dbReference type="Proteomes" id="UP000778523">
    <property type="component" value="Unassembled WGS sequence"/>
</dbReference>
<reference evidence="3 4" key="1">
    <citation type="submission" date="2020-06" db="EMBL/GenBank/DDBJ databases">
        <title>Draft genome of Uliginosibacterium sp. IMCC34675.</title>
        <authorList>
            <person name="Song J."/>
        </authorList>
    </citation>
    <scope>NUCLEOTIDE SEQUENCE [LARGE SCALE GENOMIC DNA]</scope>
    <source>
        <strain evidence="3 4">IMCC34675</strain>
    </source>
</reference>
<dbReference type="PANTHER" id="PTHR39555">
    <property type="entry name" value="FIMBRIAL ASSEMBLY PROTEIN PILO-LIKE PROTEIN-RELATED"/>
    <property type="match status" value="1"/>
</dbReference>
<evidence type="ECO:0000256" key="1">
    <source>
        <dbReference type="SAM" id="Coils"/>
    </source>
</evidence>